<reference evidence="1 2" key="1">
    <citation type="submission" date="2024-01" db="EMBL/GenBank/DDBJ databases">
        <title>The genomes of 5 underutilized Papilionoideae crops provide insights into root nodulation and disease resistance.</title>
        <authorList>
            <person name="Yuan L."/>
        </authorList>
    </citation>
    <scope>NUCLEOTIDE SEQUENCE [LARGE SCALE GENOMIC DNA]</scope>
    <source>
        <strain evidence="1">LY-2023</strain>
        <tissue evidence="1">Leaf</tissue>
    </source>
</reference>
<gene>
    <name evidence="1" type="ORF">RJT34_22143</name>
</gene>
<dbReference type="EMBL" id="JAYKXN010000005">
    <property type="protein sequence ID" value="KAK7286844.1"/>
    <property type="molecule type" value="Genomic_DNA"/>
</dbReference>
<accession>A0AAN9IVC2</accession>
<evidence type="ECO:0000313" key="1">
    <source>
        <dbReference type="EMBL" id="KAK7286844.1"/>
    </source>
</evidence>
<comment type="caution">
    <text evidence="1">The sequence shown here is derived from an EMBL/GenBank/DDBJ whole genome shotgun (WGS) entry which is preliminary data.</text>
</comment>
<keyword evidence="2" id="KW-1185">Reference proteome</keyword>
<dbReference type="AlphaFoldDB" id="A0AAN9IVC2"/>
<evidence type="ECO:0000313" key="2">
    <source>
        <dbReference type="Proteomes" id="UP001359559"/>
    </source>
</evidence>
<organism evidence="1 2">
    <name type="scientific">Clitoria ternatea</name>
    <name type="common">Butterfly pea</name>
    <dbReference type="NCBI Taxonomy" id="43366"/>
    <lineage>
        <taxon>Eukaryota</taxon>
        <taxon>Viridiplantae</taxon>
        <taxon>Streptophyta</taxon>
        <taxon>Embryophyta</taxon>
        <taxon>Tracheophyta</taxon>
        <taxon>Spermatophyta</taxon>
        <taxon>Magnoliopsida</taxon>
        <taxon>eudicotyledons</taxon>
        <taxon>Gunneridae</taxon>
        <taxon>Pentapetalae</taxon>
        <taxon>rosids</taxon>
        <taxon>fabids</taxon>
        <taxon>Fabales</taxon>
        <taxon>Fabaceae</taxon>
        <taxon>Papilionoideae</taxon>
        <taxon>50 kb inversion clade</taxon>
        <taxon>NPAAA clade</taxon>
        <taxon>indigoferoid/millettioid clade</taxon>
        <taxon>Phaseoleae</taxon>
        <taxon>Clitoria</taxon>
    </lineage>
</organism>
<dbReference type="Proteomes" id="UP001359559">
    <property type="component" value="Unassembled WGS sequence"/>
</dbReference>
<protein>
    <submittedName>
        <fullName evidence="1">Uncharacterized protein</fullName>
    </submittedName>
</protein>
<sequence>MGILLVPSVSSRVKSFFNQGFKIDSIMEVGYLRVDLEFMKHQLKGFQNVIEGLGILIEGFVLDVGLG</sequence>
<name>A0AAN9IVC2_CLITE</name>
<proteinExistence type="predicted"/>